<proteinExistence type="predicted"/>
<feature type="region of interest" description="Disordered" evidence="1">
    <location>
        <begin position="1"/>
        <end position="37"/>
    </location>
</feature>
<protein>
    <submittedName>
        <fullName evidence="2">Uncharacterized protein</fullName>
    </submittedName>
</protein>
<evidence type="ECO:0000313" key="2">
    <source>
        <dbReference type="EMBL" id="MPM61485.1"/>
    </source>
</evidence>
<feature type="compositionally biased region" description="Basic and acidic residues" evidence="1">
    <location>
        <begin position="22"/>
        <end position="37"/>
    </location>
</feature>
<dbReference type="AlphaFoldDB" id="A0A645B7T9"/>
<reference evidence="2" key="1">
    <citation type="submission" date="2019-08" db="EMBL/GenBank/DDBJ databases">
        <authorList>
            <person name="Kucharzyk K."/>
            <person name="Murdoch R.W."/>
            <person name="Higgins S."/>
            <person name="Loffler F."/>
        </authorList>
    </citation>
    <scope>NUCLEOTIDE SEQUENCE</scope>
</reference>
<organism evidence="2">
    <name type="scientific">bioreactor metagenome</name>
    <dbReference type="NCBI Taxonomy" id="1076179"/>
    <lineage>
        <taxon>unclassified sequences</taxon>
        <taxon>metagenomes</taxon>
        <taxon>ecological metagenomes</taxon>
    </lineage>
</organism>
<evidence type="ECO:0000256" key="1">
    <source>
        <dbReference type="SAM" id="MobiDB-lite"/>
    </source>
</evidence>
<name>A0A645B7T9_9ZZZZ</name>
<gene>
    <name evidence="2" type="ORF">SDC9_108345</name>
</gene>
<sequence>MRGGCDHVRVGHGGGVQPGGHQPRDMGHIHHQEGAHGVRDPAEAFKVDQAGIGGGAGHDHARPVLQRQGFQRVVVYGFGLFF</sequence>
<accession>A0A645B7T9</accession>
<dbReference type="EMBL" id="VSSQ01018366">
    <property type="protein sequence ID" value="MPM61485.1"/>
    <property type="molecule type" value="Genomic_DNA"/>
</dbReference>
<comment type="caution">
    <text evidence="2">The sequence shown here is derived from an EMBL/GenBank/DDBJ whole genome shotgun (WGS) entry which is preliminary data.</text>
</comment>